<feature type="compositionally biased region" description="Basic and acidic residues" evidence="1">
    <location>
        <begin position="57"/>
        <end position="80"/>
    </location>
</feature>
<gene>
    <name evidence="2" type="ORF">FNV43_RR20972</name>
</gene>
<dbReference type="PANTHER" id="PTHR47188">
    <property type="entry name" value="PROTEIN TAR1"/>
    <property type="match status" value="1"/>
</dbReference>
<sequence length="344" mass="37306">MLSPTLLRSRSARCNPRRDPATLPLRFTGLLQPADSRTCRLLGPVSRRPNGEPTAAAERRRCTQARHDAPAANHASRDDASTGMTTARLGPPPHPDRSATRSRRADRSHRSTSDRGAPPPFASSRQFQALLTLFSKSFSSFLAYLFAIWSRPDLAFDGIYRLGAFPNNPTADSRGLVVRTTGFTFSRLSVGLGPGPPRGRFLTTINAGGRFSTSGCSRSAIGNPYSWFTDSAFTPSIVISPRSSSARAGDIRCRVALTYIIRQLPTPHSSPRAMLDSLEVPWRWRRVSLVRREGGGSGIASGPKSHARCGAVTSKRHHCTAIASNLACRHSPSKKLAAGHLRDS</sequence>
<feature type="compositionally biased region" description="Basic and acidic residues" evidence="1">
    <location>
        <begin position="94"/>
        <end position="113"/>
    </location>
</feature>
<accession>A0A8K0DVC9</accession>
<comment type="caution">
    <text evidence="2">The sequence shown here is derived from an EMBL/GenBank/DDBJ whole genome shotgun (WGS) entry which is preliminary data.</text>
</comment>
<feature type="region of interest" description="Disordered" evidence="1">
    <location>
        <begin position="40"/>
        <end position="122"/>
    </location>
</feature>
<dbReference type="EMBL" id="VOIH02000009">
    <property type="protein sequence ID" value="KAF3438212.1"/>
    <property type="molecule type" value="Genomic_DNA"/>
</dbReference>
<feature type="region of interest" description="Disordered" evidence="1">
    <location>
        <begin position="1"/>
        <end position="23"/>
    </location>
</feature>
<dbReference type="InterPro" id="IPR044792">
    <property type="entry name" value="TAR1"/>
</dbReference>
<evidence type="ECO:0000256" key="1">
    <source>
        <dbReference type="SAM" id="MobiDB-lite"/>
    </source>
</evidence>
<evidence type="ECO:0000313" key="2">
    <source>
        <dbReference type="EMBL" id="KAF3438212.1"/>
    </source>
</evidence>
<name>A0A8K0DVC9_9ROSA</name>
<organism evidence="2 3">
    <name type="scientific">Rhamnella rubrinervis</name>
    <dbReference type="NCBI Taxonomy" id="2594499"/>
    <lineage>
        <taxon>Eukaryota</taxon>
        <taxon>Viridiplantae</taxon>
        <taxon>Streptophyta</taxon>
        <taxon>Embryophyta</taxon>
        <taxon>Tracheophyta</taxon>
        <taxon>Spermatophyta</taxon>
        <taxon>Magnoliopsida</taxon>
        <taxon>eudicotyledons</taxon>
        <taxon>Gunneridae</taxon>
        <taxon>Pentapetalae</taxon>
        <taxon>rosids</taxon>
        <taxon>fabids</taxon>
        <taxon>Rosales</taxon>
        <taxon>Rhamnaceae</taxon>
        <taxon>rhamnoid group</taxon>
        <taxon>Rhamneae</taxon>
        <taxon>Rhamnella</taxon>
    </lineage>
</organism>
<evidence type="ECO:0000313" key="3">
    <source>
        <dbReference type="Proteomes" id="UP000796880"/>
    </source>
</evidence>
<keyword evidence="3" id="KW-1185">Reference proteome</keyword>
<proteinExistence type="predicted"/>
<dbReference type="Proteomes" id="UP000796880">
    <property type="component" value="Unassembled WGS sequence"/>
</dbReference>
<dbReference type="AlphaFoldDB" id="A0A8K0DVC9"/>
<dbReference type="PANTHER" id="PTHR47188:SF1">
    <property type="entry name" value="PROTEIN TAR1"/>
    <property type="match status" value="1"/>
</dbReference>
<dbReference type="GO" id="GO:0043457">
    <property type="term" value="P:regulation of cellular respiration"/>
    <property type="evidence" value="ECO:0007669"/>
    <property type="project" value="InterPro"/>
</dbReference>
<protein>
    <submittedName>
        <fullName evidence="2">Uncharacterized protein</fullName>
    </submittedName>
</protein>
<reference evidence="2" key="1">
    <citation type="submission" date="2020-03" db="EMBL/GenBank/DDBJ databases">
        <title>A high-quality chromosome-level genome assembly of a woody plant with both climbing and erect habits, Rhamnella rubrinervis.</title>
        <authorList>
            <person name="Lu Z."/>
            <person name="Yang Y."/>
            <person name="Zhu X."/>
            <person name="Sun Y."/>
        </authorList>
    </citation>
    <scope>NUCLEOTIDE SEQUENCE</scope>
    <source>
        <strain evidence="2">BYM</strain>
        <tissue evidence="2">Leaf</tissue>
    </source>
</reference>